<comment type="caution">
    <text evidence="1">The sequence shown here is derived from an EMBL/GenBank/DDBJ whole genome shotgun (WGS) entry which is preliminary data.</text>
</comment>
<dbReference type="EMBL" id="RBAL01000009">
    <property type="protein sequence ID" value="RKN40789.1"/>
    <property type="molecule type" value="Genomic_DNA"/>
</dbReference>
<proteinExistence type="predicted"/>
<gene>
    <name evidence="1" type="ORF">D7294_17015</name>
</gene>
<dbReference type="RefSeq" id="WP_120680586.1">
    <property type="nucleotide sequence ID" value="NZ_RBAL01000009.1"/>
</dbReference>
<name>A0A3A9YYG6_9ACTN</name>
<evidence type="ECO:0000313" key="1">
    <source>
        <dbReference type="EMBL" id="RKN40789.1"/>
    </source>
</evidence>
<dbReference type="AlphaFoldDB" id="A0A3A9YYG6"/>
<organism evidence="1 2">
    <name type="scientific">Streptomyces hoynatensis</name>
    <dbReference type="NCBI Taxonomy" id="1141874"/>
    <lineage>
        <taxon>Bacteria</taxon>
        <taxon>Bacillati</taxon>
        <taxon>Actinomycetota</taxon>
        <taxon>Actinomycetes</taxon>
        <taxon>Kitasatosporales</taxon>
        <taxon>Streptomycetaceae</taxon>
        <taxon>Streptomyces</taxon>
    </lineage>
</organism>
<reference evidence="1 2" key="1">
    <citation type="journal article" date="2014" name="Int. J. Syst. Evol. Microbiol.">
        <title>Streptomyces hoynatensis sp. nov., isolated from deep marine sediment.</title>
        <authorList>
            <person name="Veyisoglu A."/>
            <person name="Sahin N."/>
        </authorList>
    </citation>
    <scope>NUCLEOTIDE SEQUENCE [LARGE SCALE GENOMIC DNA]</scope>
    <source>
        <strain evidence="1 2">KCTC 29097</strain>
    </source>
</reference>
<dbReference type="Proteomes" id="UP000272474">
    <property type="component" value="Unassembled WGS sequence"/>
</dbReference>
<accession>A0A3A9YYG6</accession>
<keyword evidence="2" id="KW-1185">Reference proteome</keyword>
<sequence>MSHLTTPEALIDRYAADIAFVTETPAATTPEALIQQLGVAADRLGAADIIGAEDIGAAASYLADALAAEPGRERQILLRRAARHLAAADDAVDEYREMV</sequence>
<evidence type="ECO:0000313" key="2">
    <source>
        <dbReference type="Proteomes" id="UP000272474"/>
    </source>
</evidence>
<protein>
    <submittedName>
        <fullName evidence="1">Uncharacterized protein</fullName>
    </submittedName>
</protein>